<gene>
    <name evidence="2" type="ORF">KQ249_04255</name>
</gene>
<evidence type="ECO:0000313" key="2">
    <source>
        <dbReference type="EMBL" id="QWV13841.1"/>
    </source>
</evidence>
<evidence type="ECO:0000313" key="3">
    <source>
        <dbReference type="Proteomes" id="UP000683442"/>
    </source>
</evidence>
<dbReference type="PANTHER" id="PTHR35006:SF1">
    <property type="entry name" value="BLL2941 PROTEIN"/>
    <property type="match status" value="1"/>
</dbReference>
<proteinExistence type="predicted"/>
<feature type="domain" description="VOC" evidence="1">
    <location>
        <begin position="3"/>
        <end position="124"/>
    </location>
</feature>
<dbReference type="InterPro" id="IPR004360">
    <property type="entry name" value="Glyas_Fos-R_dOase_dom"/>
</dbReference>
<organism evidence="2 3">
    <name type="scientific">Marinobacter adhaerens</name>
    <dbReference type="NCBI Taxonomy" id="1033846"/>
    <lineage>
        <taxon>Bacteria</taxon>
        <taxon>Pseudomonadati</taxon>
        <taxon>Pseudomonadota</taxon>
        <taxon>Gammaproteobacteria</taxon>
        <taxon>Pseudomonadales</taxon>
        <taxon>Marinobacteraceae</taxon>
        <taxon>Marinobacter</taxon>
    </lineage>
</organism>
<dbReference type="Pfam" id="PF00903">
    <property type="entry name" value="Glyoxalase"/>
    <property type="match status" value="1"/>
</dbReference>
<dbReference type="EMBL" id="CP076686">
    <property type="protein sequence ID" value="QWV13841.1"/>
    <property type="molecule type" value="Genomic_DNA"/>
</dbReference>
<accession>A0ABX8IMB5</accession>
<sequence>MSVFTHVTLGTKDLNRATAFYDEILPPLGLKRLINVPGKASAWGVDQPALVVLYPIDGEDASSGNGVTIGLQAPTPQAVDEVHRLSLKAGATDEGAPGPRPVAKDAYAAYIRDLDGHKICIGYRPTE</sequence>
<dbReference type="SUPFAM" id="SSF54593">
    <property type="entry name" value="Glyoxalase/Bleomycin resistance protein/Dihydroxybiphenyl dioxygenase"/>
    <property type="match status" value="1"/>
</dbReference>
<keyword evidence="3" id="KW-1185">Reference proteome</keyword>
<dbReference type="InterPro" id="IPR029068">
    <property type="entry name" value="Glyas_Bleomycin-R_OHBP_Dase"/>
</dbReference>
<dbReference type="PANTHER" id="PTHR35006">
    <property type="entry name" value="GLYOXALASE FAMILY PROTEIN (AFU_ORTHOLOGUE AFUA_5G14830)"/>
    <property type="match status" value="1"/>
</dbReference>
<dbReference type="RefSeq" id="WP_041644821.1">
    <property type="nucleotide sequence ID" value="NZ_CP076686.1"/>
</dbReference>
<dbReference type="PROSITE" id="PS51819">
    <property type="entry name" value="VOC"/>
    <property type="match status" value="1"/>
</dbReference>
<evidence type="ECO:0000259" key="1">
    <source>
        <dbReference type="PROSITE" id="PS51819"/>
    </source>
</evidence>
<dbReference type="Proteomes" id="UP000683442">
    <property type="component" value="Chromosome"/>
</dbReference>
<dbReference type="Gene3D" id="3.10.180.10">
    <property type="entry name" value="2,3-Dihydroxybiphenyl 1,2-Dioxygenase, domain 1"/>
    <property type="match status" value="1"/>
</dbReference>
<dbReference type="CDD" id="cd07262">
    <property type="entry name" value="VOC_like"/>
    <property type="match status" value="1"/>
</dbReference>
<protein>
    <submittedName>
        <fullName evidence="2">VOC family protein</fullName>
    </submittedName>
</protein>
<name>A0ABX8IMB5_9GAMM</name>
<dbReference type="GeneID" id="78558631"/>
<reference evidence="2 3" key="1">
    <citation type="submission" date="2021-06" db="EMBL/GenBank/DDBJ databases">
        <title>Microbial metabolic specificity influences pelagic lipid remineralization.</title>
        <authorList>
            <person name="Behrendt L."/>
            <person name="Hunter J.E."/>
            <person name="Alcolombri U."/>
            <person name="Smriga S."/>
            <person name="Mincer T."/>
            <person name="Lowenstein D.P."/>
            <person name="Peaudecerf F.J."/>
            <person name="Fernandez V.I."/>
            <person name="Fredricks H."/>
            <person name="Almblad H."/>
            <person name="Harrison J.J."/>
            <person name="Stocker R."/>
            <person name="Van Mooy B.A.S."/>
        </authorList>
    </citation>
    <scope>NUCLEOTIDE SEQUENCE [LARGE SCALE GENOMIC DNA]</scope>
    <source>
        <strain evidence="2 3">HP15-B</strain>
    </source>
</reference>
<dbReference type="InterPro" id="IPR037523">
    <property type="entry name" value="VOC_core"/>
</dbReference>